<sequence length="396" mass="42971">MPSTMDHVAYLAVTIGPRGSTTGAEREAAEYAARVFRELGLEPQVESFVSATSAWRPFAIATGGMLLMFPVFFLGGRWIAALGLFLLILCTALELTFTPNPLRWLVPRGRSQNVYAILQPVGPVRQRVILCGHLDTHRTPWAFSSLRALAIYRMLVTLGLPGAVGIGVLFLIGAITGNPDWGLPALLPGLLLTAVFAIAIQADLTPYTPGANDNATGAGMVLALAERLRREPLQHTEVWALCTGCEEVGAYGAAAFIRQHADLGRPILIVLDTLGGPESGPCYLARETMLLPLRSDPELLMLADRIARSHPELGAYCWPNFRGAYTDGAPAIRAGWRVLTFVNLRPDGVLPHWHQPSDVYENVDPEVVARTEAFVWKLLQAIDENGMNESRAGSSS</sequence>
<accession>A0A2H5Y358</accession>
<keyword evidence="1" id="KW-0472">Membrane</keyword>
<dbReference type="Pfam" id="PF04389">
    <property type="entry name" value="Peptidase_M28"/>
    <property type="match status" value="1"/>
</dbReference>
<feature type="domain" description="Peptidase M28" evidence="2">
    <location>
        <begin position="203"/>
        <end position="377"/>
    </location>
</feature>
<organism evidence="3 4">
    <name type="scientific">Candidatus Thermoflexus japonica</name>
    <dbReference type="NCBI Taxonomy" id="2035417"/>
    <lineage>
        <taxon>Bacteria</taxon>
        <taxon>Bacillati</taxon>
        <taxon>Chloroflexota</taxon>
        <taxon>Thermoflexia</taxon>
        <taxon>Thermoflexales</taxon>
        <taxon>Thermoflexaceae</taxon>
        <taxon>Thermoflexus</taxon>
    </lineage>
</organism>
<evidence type="ECO:0000313" key="4">
    <source>
        <dbReference type="Proteomes" id="UP000236642"/>
    </source>
</evidence>
<reference evidence="4" key="1">
    <citation type="submission" date="2017-09" db="EMBL/GenBank/DDBJ databases">
        <title>Metaegenomics of thermophilic ammonia-oxidizing enrichment culture.</title>
        <authorList>
            <person name="Kato S."/>
            <person name="Suzuki K."/>
        </authorList>
    </citation>
    <scope>NUCLEOTIDE SEQUENCE [LARGE SCALE GENOMIC DNA]</scope>
</reference>
<evidence type="ECO:0000313" key="3">
    <source>
        <dbReference type="EMBL" id="GBD07866.1"/>
    </source>
</evidence>
<keyword evidence="1" id="KW-1133">Transmembrane helix</keyword>
<proteinExistence type="predicted"/>
<dbReference type="Gene3D" id="3.40.630.10">
    <property type="entry name" value="Zn peptidases"/>
    <property type="match status" value="1"/>
</dbReference>
<feature type="transmembrane region" description="Helical" evidence="1">
    <location>
        <begin position="78"/>
        <end position="98"/>
    </location>
</feature>
<gene>
    <name evidence="3" type="ORF">HRbin22_00092</name>
</gene>
<evidence type="ECO:0000256" key="1">
    <source>
        <dbReference type="SAM" id="Phobius"/>
    </source>
</evidence>
<name>A0A2H5Y358_9CHLR</name>
<dbReference type="EMBL" id="BEHY01000001">
    <property type="protein sequence ID" value="GBD07866.1"/>
    <property type="molecule type" value="Genomic_DNA"/>
</dbReference>
<dbReference type="SUPFAM" id="SSF53187">
    <property type="entry name" value="Zn-dependent exopeptidases"/>
    <property type="match status" value="1"/>
</dbReference>
<feature type="transmembrane region" description="Helical" evidence="1">
    <location>
        <begin position="54"/>
        <end position="72"/>
    </location>
</feature>
<protein>
    <recommendedName>
        <fullName evidence="2">Peptidase M28 domain-containing protein</fullName>
    </recommendedName>
</protein>
<dbReference type="AlphaFoldDB" id="A0A2H5Y358"/>
<dbReference type="Proteomes" id="UP000236642">
    <property type="component" value="Unassembled WGS sequence"/>
</dbReference>
<dbReference type="InterPro" id="IPR007484">
    <property type="entry name" value="Peptidase_M28"/>
</dbReference>
<feature type="transmembrane region" description="Helical" evidence="1">
    <location>
        <begin position="181"/>
        <end position="200"/>
    </location>
</feature>
<keyword evidence="1" id="KW-0812">Transmembrane</keyword>
<comment type="caution">
    <text evidence="3">The sequence shown here is derived from an EMBL/GenBank/DDBJ whole genome shotgun (WGS) entry which is preliminary data.</text>
</comment>
<evidence type="ECO:0000259" key="2">
    <source>
        <dbReference type="Pfam" id="PF04389"/>
    </source>
</evidence>
<feature type="transmembrane region" description="Helical" evidence="1">
    <location>
        <begin position="154"/>
        <end position="175"/>
    </location>
</feature>